<proteinExistence type="predicted"/>
<comment type="caution">
    <text evidence="4">The sequence shown here is derived from an EMBL/GenBank/DDBJ whole genome shotgun (WGS) entry which is preliminary data.</text>
</comment>
<keyword evidence="5" id="KW-1185">Reference proteome</keyword>
<feature type="domain" description="Dystroglycan-type cadherin-like" evidence="3">
    <location>
        <begin position="5"/>
        <end position="91"/>
    </location>
</feature>
<sequence length="1006" mass="107524">MDQQPPVARVGSEFIFDLLPGTFNSTTTTQLTYSTSTLPSWLTFSTSGLTFYGTPKSSDIGQSNVTLTATDGSGSISSNFTLIVTNYSSPAVHASFATQISDPSVRDFASATALPGGTGISVPPYWSFSLGWAYDTFRVSRTDPINGELYFAAHERGTTGLPSWLTLDNNTFTFNGVAPANGTYTIVATGTDFWGYTGAQTSFVLEVGTGEGIEMAKGKNLTDLVTMAREKVDYEVDLSDVLVGGVAADASDLVLTVSDDYPWLSIDGQSIVGTTPDAYQNGTITSLFLPLSIASSNTSNTLSLTTYIAIDIEPYFFTTFALPNSTIDPSSFIAYDLGPYIANKTVSVNATVSPSDASDWLVFHTDNYTLTGTAPASPSYGSVEVVFAATKASLTASSTMTVTINGVTSAPTSSTTGAVPSEHSSHGLSRGGKIALGVVFGLLGLILLLLLLFCCCRKRKQATKHENDNDGDSFVAGSPTPDPFRRSNGLEPPRNLLGEIARVSGFQLGHSSDEKRHSVGTEATTAVASTDKPTRLDGLKGIFGWGAEEKPNPDQVTPQLPNHSGSFTGNGDVIGVGDPVDRPSQDASSFTQTFGSSGSSRASWESHPSFRWSSAENEDSNNRLSAVPSIPRPRPDFTPRYPRNQSPSALARLTSNRTLEQSPEFSEFGSQEEHSPSLSGSQPSGSLTGSSFPSGPSGLNRFGASGFRSIDEDDEDRSSVEGPAVVAMAERQSFETRTPTTTADQRPPGPRLRPSRERITSPRQAPNSTQHSRRALSLEADEGMFSDADEARRSQMYAPSAEDEDGDVNGLGYPASSIFGDTQRSSYQSSNNRDSTIRAIPSNDYPLSPPLPQVGSFIRHRKTASQTSRPTSGQMTGDGRVVACTNETFSTHPTINPPPTVSLSAATWSSAPPSTYRAETEGGGQLPKWLHFDSRELELWGVPPLASAGDVVVVRIMERMASNRRSDPMSFGYEPPQEREVGRIAIEVIDRMRSPQFALEHSPHAL</sequence>
<keyword evidence="2" id="KW-0812">Transmembrane</keyword>
<accession>A0A1Y2BIX0</accession>
<name>A0A1Y2BIX0_9TREE</name>
<evidence type="ECO:0000259" key="3">
    <source>
        <dbReference type="SMART" id="SM00736"/>
    </source>
</evidence>
<feature type="compositionally biased region" description="Polar residues" evidence="1">
    <location>
        <begin position="819"/>
        <end position="834"/>
    </location>
</feature>
<dbReference type="InParanoid" id="A0A1Y2BIX0"/>
<feature type="compositionally biased region" description="Polar residues" evidence="1">
    <location>
        <begin position="554"/>
        <end position="569"/>
    </location>
</feature>
<feature type="region of interest" description="Disordered" evidence="1">
    <location>
        <begin position="549"/>
        <end position="849"/>
    </location>
</feature>
<feature type="compositionally biased region" description="Polar residues" evidence="1">
    <location>
        <begin position="643"/>
        <end position="664"/>
    </location>
</feature>
<feature type="compositionally biased region" description="Polar residues" evidence="1">
    <location>
        <begin position="735"/>
        <end position="744"/>
    </location>
</feature>
<dbReference type="GO" id="GO:0016020">
    <property type="term" value="C:membrane"/>
    <property type="evidence" value="ECO:0007669"/>
    <property type="project" value="InterPro"/>
</dbReference>
<dbReference type="STRING" id="71784.A0A1Y2BIX0"/>
<feature type="compositionally biased region" description="Acidic residues" evidence="1">
    <location>
        <begin position="779"/>
        <end position="788"/>
    </location>
</feature>
<evidence type="ECO:0000256" key="1">
    <source>
        <dbReference type="SAM" id="MobiDB-lite"/>
    </source>
</evidence>
<dbReference type="Gene3D" id="2.60.40.10">
    <property type="entry name" value="Immunoglobulins"/>
    <property type="match status" value="3"/>
</dbReference>
<dbReference type="Pfam" id="PF05345">
    <property type="entry name" value="He_PIG"/>
    <property type="match status" value="2"/>
</dbReference>
<dbReference type="AlphaFoldDB" id="A0A1Y2BIX0"/>
<dbReference type="GO" id="GO:0005509">
    <property type="term" value="F:calcium ion binding"/>
    <property type="evidence" value="ECO:0007669"/>
    <property type="project" value="InterPro"/>
</dbReference>
<dbReference type="InterPro" id="IPR013783">
    <property type="entry name" value="Ig-like_fold"/>
</dbReference>
<dbReference type="SMART" id="SM00736">
    <property type="entry name" value="CADG"/>
    <property type="match status" value="2"/>
</dbReference>
<feature type="domain" description="Dystroglycan-type cadherin-like" evidence="3">
    <location>
        <begin position="109"/>
        <end position="214"/>
    </location>
</feature>
<keyword evidence="2" id="KW-1133">Transmembrane helix</keyword>
<dbReference type="SUPFAM" id="SSF49313">
    <property type="entry name" value="Cadherin-like"/>
    <property type="match status" value="4"/>
</dbReference>
<feature type="compositionally biased region" description="Low complexity" evidence="1">
    <location>
        <begin position="588"/>
        <end position="606"/>
    </location>
</feature>
<dbReference type="EMBL" id="MCFC01000002">
    <property type="protein sequence ID" value="ORY34733.1"/>
    <property type="molecule type" value="Genomic_DNA"/>
</dbReference>
<protein>
    <recommendedName>
        <fullName evidence="3">Dystroglycan-type cadherin-like domain-containing protein</fullName>
    </recommendedName>
</protein>
<feature type="compositionally biased region" description="Polar residues" evidence="1">
    <location>
        <begin position="761"/>
        <end position="770"/>
    </location>
</feature>
<dbReference type="InterPro" id="IPR006644">
    <property type="entry name" value="Cadg"/>
</dbReference>
<feature type="region of interest" description="Disordered" evidence="1">
    <location>
        <begin position="464"/>
        <end position="493"/>
    </location>
</feature>
<organism evidence="4 5">
    <name type="scientific">Naematelia encephala</name>
    <dbReference type="NCBI Taxonomy" id="71784"/>
    <lineage>
        <taxon>Eukaryota</taxon>
        <taxon>Fungi</taxon>
        <taxon>Dikarya</taxon>
        <taxon>Basidiomycota</taxon>
        <taxon>Agaricomycotina</taxon>
        <taxon>Tremellomycetes</taxon>
        <taxon>Tremellales</taxon>
        <taxon>Naemateliaceae</taxon>
        <taxon>Naematelia</taxon>
    </lineage>
</organism>
<evidence type="ECO:0000313" key="5">
    <source>
        <dbReference type="Proteomes" id="UP000193986"/>
    </source>
</evidence>
<dbReference type="OrthoDB" id="414243at2759"/>
<dbReference type="InterPro" id="IPR015919">
    <property type="entry name" value="Cadherin-like_sf"/>
</dbReference>
<feature type="transmembrane region" description="Helical" evidence="2">
    <location>
        <begin position="434"/>
        <end position="455"/>
    </location>
</feature>
<evidence type="ECO:0000256" key="2">
    <source>
        <dbReference type="SAM" id="Phobius"/>
    </source>
</evidence>
<evidence type="ECO:0000313" key="4">
    <source>
        <dbReference type="EMBL" id="ORY34733.1"/>
    </source>
</evidence>
<feature type="compositionally biased region" description="Low complexity" evidence="1">
    <location>
        <begin position="676"/>
        <end position="691"/>
    </location>
</feature>
<keyword evidence="2" id="KW-0472">Membrane</keyword>
<gene>
    <name evidence="4" type="ORF">BCR39DRAFT_476392</name>
</gene>
<dbReference type="Proteomes" id="UP000193986">
    <property type="component" value="Unassembled WGS sequence"/>
</dbReference>
<reference evidence="4 5" key="1">
    <citation type="submission" date="2016-07" db="EMBL/GenBank/DDBJ databases">
        <title>Pervasive Adenine N6-methylation of Active Genes in Fungi.</title>
        <authorList>
            <consortium name="DOE Joint Genome Institute"/>
            <person name="Mondo S.J."/>
            <person name="Dannebaum R.O."/>
            <person name="Kuo R.C."/>
            <person name="Labutti K."/>
            <person name="Haridas S."/>
            <person name="Kuo A."/>
            <person name="Salamov A."/>
            <person name="Ahrendt S.R."/>
            <person name="Lipzen A."/>
            <person name="Sullivan W."/>
            <person name="Andreopoulos W.B."/>
            <person name="Clum A."/>
            <person name="Lindquist E."/>
            <person name="Daum C."/>
            <person name="Ramamoorthy G.K."/>
            <person name="Gryganskyi A."/>
            <person name="Culley D."/>
            <person name="Magnuson J.K."/>
            <person name="James T.Y."/>
            <person name="O'Malley M.A."/>
            <person name="Stajich J.E."/>
            <person name="Spatafora J.W."/>
            <person name="Visel A."/>
            <person name="Grigoriev I.V."/>
        </authorList>
    </citation>
    <scope>NUCLEOTIDE SEQUENCE [LARGE SCALE GENOMIC DNA]</scope>
    <source>
        <strain evidence="4 5">68-887.2</strain>
    </source>
</reference>